<dbReference type="Proteomes" id="UP000000551">
    <property type="component" value="Chromosome"/>
</dbReference>
<proteinExistence type="predicted"/>
<protein>
    <submittedName>
        <fullName evidence="1">Uncharacterized protein</fullName>
    </submittedName>
</protein>
<accession>Q48C16</accession>
<sequence length="125" mass="13834">MIQRPAAGALDLEFGVVTHAGQQLLALPASVVFQHLHWSPCASPNKKPRLGGVWGIAIYRLALFKSPCPAAALRRKSHIVEPFYPPPERLERGSFGVGRVWPEFNTSSTAVAQLTRINGTRQRFY</sequence>
<dbReference type="AlphaFoldDB" id="Q48C16"/>
<dbReference type="HOGENOM" id="CLU_1915285_0_0_6"/>
<gene>
    <name evidence="1" type="ordered locus">PSPPH_4993</name>
</gene>
<name>Q48C16_PSE14</name>
<organism evidence="1 2">
    <name type="scientific">Pseudomonas savastanoi pv. phaseolicola (strain 1448A / Race 6)</name>
    <name type="common">Pseudomonas syringae pv. phaseolicola (strain 1448A / Race 6)</name>
    <dbReference type="NCBI Taxonomy" id="264730"/>
    <lineage>
        <taxon>Bacteria</taxon>
        <taxon>Pseudomonadati</taxon>
        <taxon>Pseudomonadota</taxon>
        <taxon>Gammaproteobacteria</taxon>
        <taxon>Pseudomonadales</taxon>
        <taxon>Pseudomonadaceae</taxon>
        <taxon>Pseudomonas</taxon>
    </lineage>
</organism>
<evidence type="ECO:0000313" key="2">
    <source>
        <dbReference type="Proteomes" id="UP000000551"/>
    </source>
</evidence>
<reference evidence="1 2" key="1">
    <citation type="journal article" date="2005" name="J. Bacteriol.">
        <title>Whole-genome sequence analysis of Pseudomonas syringae pv. phaseolicola 1448A reveals divergence among pathovars in genes involved in virulence and transposition.</title>
        <authorList>
            <person name="Joardar V."/>
            <person name="Lindeberg M."/>
            <person name="Jackson R.W."/>
            <person name="Selengut J."/>
            <person name="Dodson R."/>
            <person name="Brinkac L.M."/>
            <person name="Daugherty S.C."/>
            <person name="Deboy R."/>
            <person name="Durkin A.S."/>
            <person name="Giglio M.G."/>
            <person name="Madupu R."/>
            <person name="Nelson W.C."/>
            <person name="Rosovitz M.J."/>
            <person name="Sullivan S."/>
            <person name="Crabtree J."/>
            <person name="Creasy T."/>
            <person name="Davidsen T."/>
            <person name="Haft D.H."/>
            <person name="Zafar N."/>
            <person name="Zhou L."/>
            <person name="Halpin R."/>
            <person name="Holley T."/>
            <person name="Khouri H."/>
            <person name="Feldblyum T."/>
            <person name="White O."/>
            <person name="Fraser C.M."/>
            <person name="Chatterjee A.K."/>
            <person name="Cartinhour S."/>
            <person name="Schneider D.J."/>
            <person name="Mansfield J."/>
            <person name="Collmer A."/>
            <person name="Buell C.R."/>
        </authorList>
    </citation>
    <scope>NUCLEOTIDE SEQUENCE [LARGE SCALE GENOMIC DNA]</scope>
    <source>
        <strain evidence="2">1448A / Race 6</strain>
    </source>
</reference>
<evidence type="ECO:0000313" key="1">
    <source>
        <dbReference type="EMBL" id="AAZ36499.1"/>
    </source>
</evidence>
<dbReference type="EMBL" id="CP000058">
    <property type="protein sequence ID" value="AAZ36499.1"/>
    <property type="molecule type" value="Genomic_DNA"/>
</dbReference>
<dbReference type="KEGG" id="psp:PSPPH_4993"/>